<protein>
    <recommendedName>
        <fullName evidence="4">DUF4890 domain-containing protein</fullName>
    </recommendedName>
</protein>
<evidence type="ECO:0008006" key="4">
    <source>
        <dbReference type="Google" id="ProtNLM"/>
    </source>
</evidence>
<dbReference type="RefSeq" id="WP_133276174.1">
    <property type="nucleotide sequence ID" value="NZ_CP037933.1"/>
</dbReference>
<dbReference type="AlphaFoldDB" id="A0A4V1AGN4"/>
<evidence type="ECO:0000313" key="2">
    <source>
        <dbReference type="EMBL" id="QBN18652.1"/>
    </source>
</evidence>
<dbReference type="Gene3D" id="1.20.120.1490">
    <property type="match status" value="1"/>
</dbReference>
<evidence type="ECO:0000256" key="1">
    <source>
        <dbReference type="SAM" id="MobiDB-lite"/>
    </source>
</evidence>
<accession>A0A4V1AGN4</accession>
<feature type="compositionally biased region" description="Basic and acidic residues" evidence="1">
    <location>
        <begin position="29"/>
        <end position="42"/>
    </location>
</feature>
<reference evidence="3" key="1">
    <citation type="submission" date="2019-03" db="EMBL/GenBank/DDBJ databases">
        <title>Flavobacterium sp.</title>
        <authorList>
            <person name="Kim H."/>
        </authorList>
    </citation>
    <scope>NUCLEOTIDE SEQUENCE [LARGE SCALE GENOMIC DNA]</scope>
    <source>
        <strain evidence="3">GS13</strain>
    </source>
</reference>
<keyword evidence="3" id="KW-1185">Reference proteome</keyword>
<feature type="compositionally biased region" description="Basic and acidic residues" evidence="1">
    <location>
        <begin position="83"/>
        <end position="98"/>
    </location>
</feature>
<organism evidence="2 3">
    <name type="scientific">Flavobacterium nackdongense</name>
    <dbReference type="NCBI Taxonomy" id="2547394"/>
    <lineage>
        <taxon>Bacteria</taxon>
        <taxon>Pseudomonadati</taxon>
        <taxon>Bacteroidota</taxon>
        <taxon>Flavobacteriia</taxon>
        <taxon>Flavobacteriales</taxon>
        <taxon>Flavobacteriaceae</taxon>
        <taxon>Flavobacterium</taxon>
    </lineage>
</organism>
<feature type="region of interest" description="Disordered" evidence="1">
    <location>
        <begin position="19"/>
        <end position="43"/>
    </location>
</feature>
<name>A0A4V1AGN4_9FLAO</name>
<dbReference type="Proteomes" id="UP000291124">
    <property type="component" value="Chromosome"/>
</dbReference>
<dbReference type="OrthoDB" id="956918at2"/>
<dbReference type="KEGG" id="fnk:E1750_07450"/>
<gene>
    <name evidence="2" type="ORF">E1750_07450</name>
</gene>
<sequence length="147" mass="16616">MKNLFIAVLLLVGVSNYSQEANAPKNKKEKGSKEMKSPEQRNEAMLAKMTTELNLDAKQQAQIKPIIAEQSVKMDAMRAQMKANKENNVELSDADKKEMRKKRMADKEATDNKIKAILTPDQFVKYQAMQEAGKAKMQDLQKQKAGE</sequence>
<evidence type="ECO:0000313" key="3">
    <source>
        <dbReference type="Proteomes" id="UP000291124"/>
    </source>
</evidence>
<dbReference type="EMBL" id="CP037933">
    <property type="protein sequence ID" value="QBN18652.1"/>
    <property type="molecule type" value="Genomic_DNA"/>
</dbReference>
<proteinExistence type="predicted"/>
<feature type="region of interest" description="Disordered" evidence="1">
    <location>
        <begin position="82"/>
        <end position="113"/>
    </location>
</feature>